<evidence type="ECO:0000313" key="3">
    <source>
        <dbReference type="Proteomes" id="UP001258315"/>
    </source>
</evidence>
<dbReference type="RefSeq" id="WP_311952099.1">
    <property type="nucleotide sequence ID" value="NZ_JAVLVU010000001.1"/>
</dbReference>
<dbReference type="Proteomes" id="UP001258315">
    <property type="component" value="Unassembled WGS sequence"/>
</dbReference>
<dbReference type="PANTHER" id="PTHR37947:SF1">
    <property type="entry name" value="BLL2462 PROTEIN"/>
    <property type="match status" value="1"/>
</dbReference>
<keyword evidence="3" id="KW-1185">Reference proteome</keyword>
<keyword evidence="1" id="KW-0472">Membrane</keyword>
<evidence type="ECO:0000313" key="2">
    <source>
        <dbReference type="EMBL" id="MDT3404619.1"/>
    </source>
</evidence>
<keyword evidence="1" id="KW-0812">Transmembrane</keyword>
<evidence type="ECO:0008006" key="4">
    <source>
        <dbReference type="Google" id="ProtNLM"/>
    </source>
</evidence>
<reference evidence="3" key="1">
    <citation type="submission" date="2023-07" db="EMBL/GenBank/DDBJ databases">
        <title>Functional and genomic diversity of the sorghum phyllosphere microbiome.</title>
        <authorList>
            <person name="Shade A."/>
        </authorList>
    </citation>
    <scope>NUCLEOTIDE SEQUENCE [LARGE SCALE GENOMIC DNA]</scope>
    <source>
        <strain evidence="3">SORGH_AS_0422</strain>
    </source>
</reference>
<protein>
    <recommendedName>
        <fullName evidence="4">Aerotolerance regulator N-terminal domain-containing protein</fullName>
    </recommendedName>
</protein>
<organism evidence="2 3">
    <name type="scientific">Mucilaginibacter terrae</name>
    <dbReference type="NCBI Taxonomy" id="1955052"/>
    <lineage>
        <taxon>Bacteria</taxon>
        <taxon>Pseudomonadati</taxon>
        <taxon>Bacteroidota</taxon>
        <taxon>Sphingobacteriia</taxon>
        <taxon>Sphingobacteriales</taxon>
        <taxon>Sphingobacteriaceae</taxon>
        <taxon>Mucilaginibacter</taxon>
    </lineage>
</organism>
<dbReference type="PANTHER" id="PTHR37947">
    <property type="entry name" value="BLL2462 PROTEIN"/>
    <property type="match status" value="1"/>
</dbReference>
<keyword evidence="1" id="KW-1133">Transmembrane helix</keyword>
<proteinExistence type="predicted"/>
<dbReference type="EMBL" id="JAVLVU010000001">
    <property type="protein sequence ID" value="MDT3404619.1"/>
    <property type="molecule type" value="Genomic_DNA"/>
</dbReference>
<sequence length="594" mass="65668">MNWTLAVIIICTLLALLFTWQEIRRADKRRLVWRLLAIWISLGALACIILPVSYSSKTNIADNSDAILLTDGFNKDSLPPATPVYTTDKAIQSSYSKAKLISSLDELTNHQPAFKQVKIVGYGLSEDELKQLNGLHIAYTAPSAPAGIQAVNWVGKIKTGEPLQVQGRYNNDIEKPVSLILKGLNTTLDSAIIPAGTSAFQLSTVPKPTGRVVYQLLALSGNDTLSNESIPVQIEPAKPVKVLMLNAAPNFETRFLKNWLGENGYAVASRALISQNKSSEEFVNIDKMNLQHLSAGVLDKFDLVIGDLSAFKSLPPADAGAFRNQVTQKGLGVIVRADSSDKAASWLQRDFPVTTMAIKDQLSVPLTLQNQKAKTAKLNIDPSYISYRNNTQVLASDAQNHELAGITLAGAGKLAFTTLNHTNTWLLSGNKTDYTALWTLLIGQSARKSASVQSWKADAIPTVNEPVKLLFQGSAIPGSSLINDEVNNSAQNAAIPYQWQNTYWPQKAGWQQAKAGNNTTEWWYNYSKSEWNSLKKMQKIKINKDFAANQTQKQTVTKQIQETQDIEVPKIWFYMILLVACTFLWIERKFAIQL</sequence>
<comment type="caution">
    <text evidence="2">The sequence shown here is derived from an EMBL/GenBank/DDBJ whole genome shotgun (WGS) entry which is preliminary data.</text>
</comment>
<evidence type="ECO:0000256" key="1">
    <source>
        <dbReference type="SAM" id="Phobius"/>
    </source>
</evidence>
<feature type="transmembrane region" description="Helical" evidence="1">
    <location>
        <begin position="6"/>
        <end position="23"/>
    </location>
</feature>
<accession>A0ABU3GXY2</accession>
<feature type="transmembrane region" description="Helical" evidence="1">
    <location>
        <begin position="35"/>
        <end position="54"/>
    </location>
</feature>
<name>A0ABU3GXY2_9SPHI</name>
<gene>
    <name evidence="2" type="ORF">QE417_003691</name>
</gene>